<keyword evidence="1" id="KW-1133">Transmembrane helix</keyword>
<keyword evidence="1" id="KW-0472">Membrane</keyword>
<dbReference type="EMBL" id="DVKT01000006">
    <property type="protein sequence ID" value="HIT38676.1"/>
    <property type="molecule type" value="Genomic_DNA"/>
</dbReference>
<protein>
    <recommendedName>
        <fullName evidence="4">Cell division protein FtsL</fullName>
    </recommendedName>
</protein>
<dbReference type="InterPro" id="IPR045755">
    <property type="entry name" value="FtsL-like"/>
</dbReference>
<feature type="transmembrane region" description="Helical" evidence="1">
    <location>
        <begin position="43"/>
        <end position="62"/>
    </location>
</feature>
<accession>A0A9D1GD64</accession>
<dbReference type="Pfam" id="PF19579">
    <property type="entry name" value="FtsL_2"/>
    <property type="match status" value="1"/>
</dbReference>
<keyword evidence="1" id="KW-0812">Transmembrane</keyword>
<reference evidence="2" key="1">
    <citation type="submission" date="2020-10" db="EMBL/GenBank/DDBJ databases">
        <authorList>
            <person name="Gilroy R."/>
        </authorList>
    </citation>
    <scope>NUCLEOTIDE SEQUENCE</scope>
    <source>
        <strain evidence="2">21143</strain>
    </source>
</reference>
<evidence type="ECO:0000313" key="2">
    <source>
        <dbReference type="EMBL" id="HIT38676.1"/>
    </source>
</evidence>
<dbReference type="AlphaFoldDB" id="A0A9D1GD64"/>
<proteinExistence type="predicted"/>
<sequence>MDDSKEEKDKMSAPGEAAVPEYSTRIALFLKELFEGEIVSFDFFYRKWKACLILLILLFCYIGNRYSCHRKMAEIERLRTKETELRYEATTLSSELTGVSRPSQIEKLFEEKGIDIHAAKTPSYKLKRKKYEE</sequence>
<organism evidence="2 3">
    <name type="scientific">Candidatus Caccoplasma intestinavium</name>
    <dbReference type="NCBI Taxonomy" id="2840716"/>
    <lineage>
        <taxon>Bacteria</taxon>
        <taxon>Pseudomonadati</taxon>
        <taxon>Bacteroidota</taxon>
        <taxon>Bacteroidia</taxon>
        <taxon>Bacteroidales</taxon>
        <taxon>Bacteroidaceae</taxon>
        <taxon>Bacteroidaceae incertae sedis</taxon>
        <taxon>Candidatus Caccoplasma</taxon>
    </lineage>
</organism>
<evidence type="ECO:0008006" key="4">
    <source>
        <dbReference type="Google" id="ProtNLM"/>
    </source>
</evidence>
<reference evidence="2" key="2">
    <citation type="journal article" date="2021" name="PeerJ">
        <title>Extensive microbial diversity within the chicken gut microbiome revealed by metagenomics and culture.</title>
        <authorList>
            <person name="Gilroy R."/>
            <person name="Ravi A."/>
            <person name="Getino M."/>
            <person name="Pursley I."/>
            <person name="Horton D.L."/>
            <person name="Alikhan N.F."/>
            <person name="Baker D."/>
            <person name="Gharbi K."/>
            <person name="Hall N."/>
            <person name="Watson M."/>
            <person name="Adriaenssens E.M."/>
            <person name="Foster-Nyarko E."/>
            <person name="Jarju S."/>
            <person name="Secka A."/>
            <person name="Antonio M."/>
            <person name="Oren A."/>
            <person name="Chaudhuri R.R."/>
            <person name="La Ragione R."/>
            <person name="Hildebrand F."/>
            <person name="Pallen M.J."/>
        </authorList>
    </citation>
    <scope>NUCLEOTIDE SEQUENCE</scope>
    <source>
        <strain evidence="2">21143</strain>
    </source>
</reference>
<name>A0A9D1GD64_9BACT</name>
<evidence type="ECO:0000313" key="3">
    <source>
        <dbReference type="Proteomes" id="UP000886722"/>
    </source>
</evidence>
<evidence type="ECO:0000256" key="1">
    <source>
        <dbReference type="SAM" id="Phobius"/>
    </source>
</evidence>
<dbReference type="Proteomes" id="UP000886722">
    <property type="component" value="Unassembled WGS sequence"/>
</dbReference>
<comment type="caution">
    <text evidence="2">The sequence shown here is derived from an EMBL/GenBank/DDBJ whole genome shotgun (WGS) entry which is preliminary data.</text>
</comment>
<gene>
    <name evidence="2" type="ORF">IAD06_01365</name>
</gene>